<feature type="region of interest" description="Disordered" evidence="1">
    <location>
        <begin position="581"/>
        <end position="608"/>
    </location>
</feature>
<keyword evidence="2" id="KW-1133">Transmembrane helix</keyword>
<reference evidence="4" key="1">
    <citation type="submission" date="2022-11" db="UniProtKB">
        <authorList>
            <consortium name="WormBaseParasite"/>
        </authorList>
    </citation>
    <scope>IDENTIFICATION</scope>
</reference>
<feature type="compositionally biased region" description="Basic and acidic residues" evidence="1">
    <location>
        <begin position="468"/>
        <end position="477"/>
    </location>
</feature>
<dbReference type="WBParaSite" id="nRc.2.0.1.t22538-RA">
    <property type="protein sequence ID" value="nRc.2.0.1.t22538-RA"/>
    <property type="gene ID" value="nRc.2.0.1.g22538"/>
</dbReference>
<keyword evidence="2" id="KW-0472">Membrane</keyword>
<protein>
    <submittedName>
        <fullName evidence="4">Uncharacterized protein</fullName>
    </submittedName>
</protein>
<keyword evidence="2" id="KW-0812">Transmembrane</keyword>
<dbReference type="AlphaFoldDB" id="A0A915J7U6"/>
<evidence type="ECO:0000256" key="1">
    <source>
        <dbReference type="SAM" id="MobiDB-lite"/>
    </source>
</evidence>
<proteinExistence type="predicted"/>
<evidence type="ECO:0000313" key="4">
    <source>
        <dbReference type="WBParaSite" id="nRc.2.0.1.t22538-RA"/>
    </source>
</evidence>
<evidence type="ECO:0000256" key="2">
    <source>
        <dbReference type="SAM" id="Phobius"/>
    </source>
</evidence>
<feature type="transmembrane region" description="Helical" evidence="2">
    <location>
        <begin position="60"/>
        <end position="86"/>
    </location>
</feature>
<feature type="region of interest" description="Disordered" evidence="1">
    <location>
        <begin position="516"/>
        <end position="543"/>
    </location>
</feature>
<feature type="region of interest" description="Disordered" evidence="1">
    <location>
        <begin position="450"/>
        <end position="484"/>
    </location>
</feature>
<name>A0A915J7U6_ROMCU</name>
<sequence length="608" mass="72305">METFLCKSISTTQKALNDNVYKPLTIKFYHWLKVLLFYLLGLWIPSLLSAVKNFLISLKVWIFGNIVNPIVNFFIAIKNGAIYVLFGHWIPPLKRYICLKIDYFRSWIYLKILQPIVRFLIKFKNVIVYCFGGYWIPPLLEKLKYHWSLFRDELQRHYIDPFVRKMIDTKNFLTYWVLGYWIPPLIEKCRTFVKDCRQRFYEFIVKPIVNFFSDFTNNMIYVLTGKWIPRLLRFLNKRVFTPIFDVIFRLIDLSIYIFMGYFIPDLLRYVSVKRVQLRDYLIKNYMSPIKIYFIESVINIKRSILILVKQTKEKIVEFVKRIRHKCTEFYFELISLAKLTWRNFNLYMYKDVWLPTKRKARRSLLRTKLYLKYKVLLPSIKNILLGTIYSLEFLCVGILVPLCEFTVQKCHELLQIFMARYGYQYWDWVLEQLPDKSPFCDDSDTELKDFLPGENAHESSDEEEGQEFDQKRQHQEFANDSAFSSTDDEAEFSRNLQMPSLEHVDSDEEQELAFAPVEEKAKVEKSKRRKHPSTKNMSPSKQQRFSAISILPGFSFGFGSVISSAASYAFSKAMETPSMLGLQSKRNNSEDDEINADFEFLNDQNDDC</sequence>
<feature type="compositionally biased region" description="Polar residues" evidence="1">
    <location>
        <begin position="534"/>
        <end position="543"/>
    </location>
</feature>
<feature type="transmembrane region" description="Helical" evidence="2">
    <location>
        <begin position="28"/>
        <end position="48"/>
    </location>
</feature>
<feature type="compositionally biased region" description="Basic and acidic residues" evidence="1">
    <location>
        <begin position="450"/>
        <end position="459"/>
    </location>
</feature>
<keyword evidence="3" id="KW-1185">Reference proteome</keyword>
<evidence type="ECO:0000313" key="3">
    <source>
        <dbReference type="Proteomes" id="UP000887565"/>
    </source>
</evidence>
<dbReference type="Proteomes" id="UP000887565">
    <property type="component" value="Unplaced"/>
</dbReference>
<accession>A0A915J7U6</accession>
<organism evidence="3 4">
    <name type="scientific">Romanomermis culicivorax</name>
    <name type="common">Nematode worm</name>
    <dbReference type="NCBI Taxonomy" id="13658"/>
    <lineage>
        <taxon>Eukaryota</taxon>
        <taxon>Metazoa</taxon>
        <taxon>Ecdysozoa</taxon>
        <taxon>Nematoda</taxon>
        <taxon>Enoplea</taxon>
        <taxon>Dorylaimia</taxon>
        <taxon>Mermithida</taxon>
        <taxon>Mermithoidea</taxon>
        <taxon>Mermithidae</taxon>
        <taxon>Romanomermis</taxon>
    </lineage>
</organism>